<name>A0A158KB01_9BURK</name>
<proteinExistence type="predicted"/>
<evidence type="ECO:0000313" key="3">
    <source>
        <dbReference type="Proteomes" id="UP000054717"/>
    </source>
</evidence>
<dbReference type="AlphaFoldDB" id="A0A158KB01"/>
<accession>A0A158KB01</accession>
<evidence type="ECO:0000259" key="1">
    <source>
        <dbReference type="Pfam" id="PF13628"/>
    </source>
</evidence>
<dbReference type="InterPro" id="IPR025419">
    <property type="entry name" value="DUF4142"/>
</dbReference>
<dbReference type="PANTHER" id="PTHR38593">
    <property type="entry name" value="BLR2558 PROTEIN"/>
    <property type="match status" value="1"/>
</dbReference>
<dbReference type="RefSeq" id="WP_087633525.1">
    <property type="nucleotide sequence ID" value="NZ_FCNZ02000040.1"/>
</dbReference>
<reference evidence="2" key="1">
    <citation type="submission" date="2016-01" db="EMBL/GenBank/DDBJ databases">
        <authorList>
            <person name="Peeters Charlotte."/>
        </authorList>
    </citation>
    <scope>NUCLEOTIDE SEQUENCE</scope>
    <source>
        <strain evidence="2">LMG 22936</strain>
    </source>
</reference>
<dbReference type="PANTHER" id="PTHR38593:SF1">
    <property type="entry name" value="BLR2558 PROTEIN"/>
    <property type="match status" value="1"/>
</dbReference>
<gene>
    <name evidence="2" type="ORF">AWB66_05816</name>
</gene>
<evidence type="ECO:0000313" key="2">
    <source>
        <dbReference type="EMBL" id="SAL78297.1"/>
    </source>
</evidence>
<feature type="domain" description="DUF4142" evidence="1">
    <location>
        <begin position="82"/>
        <end position="214"/>
    </location>
</feature>
<organism evidence="2 3">
    <name type="scientific">Caballeronia telluris</name>
    <dbReference type="NCBI Taxonomy" id="326475"/>
    <lineage>
        <taxon>Bacteria</taxon>
        <taxon>Pseudomonadati</taxon>
        <taxon>Pseudomonadota</taxon>
        <taxon>Betaproteobacteria</taxon>
        <taxon>Burkholderiales</taxon>
        <taxon>Burkholderiaceae</taxon>
        <taxon>Caballeronia</taxon>
    </lineage>
</organism>
<protein>
    <recommendedName>
        <fullName evidence="1">DUF4142 domain-containing protein</fullName>
    </recommendedName>
</protein>
<dbReference type="Proteomes" id="UP000054717">
    <property type="component" value="Unassembled WGS sequence"/>
</dbReference>
<dbReference type="EMBL" id="FCNZ02000040">
    <property type="protein sequence ID" value="SAL78297.1"/>
    <property type="molecule type" value="Genomic_DNA"/>
</dbReference>
<keyword evidence="3" id="KW-1185">Reference proteome</keyword>
<comment type="caution">
    <text evidence="2">The sequence shown here is derived from an EMBL/GenBank/DDBJ whole genome shotgun (WGS) entry which is preliminary data.</text>
</comment>
<dbReference type="STRING" id="326475.AWB66_05816"/>
<sequence>MQLGSHCECAGARAMLINGNVLVKEEPMPTRDLIPKLRIVRAPTEGKRPMRWLPVVASKAVAGLLLVAGATVARADDVKDPSDFLGSAIQDGRAEIESCQIALRKSSDASVQAFAKRMITDHKSLDAQIESLAKRKGYRLPSGISITQKATQAAFTPLTGHAFDKVFMEHNVSDHKDDIKHFSDEAQHGSDPDVRELAASATPILREHLKLAEETRVKIEK</sequence>
<dbReference type="InterPro" id="IPR012347">
    <property type="entry name" value="Ferritin-like"/>
</dbReference>
<dbReference type="Pfam" id="PF13628">
    <property type="entry name" value="DUF4142"/>
    <property type="match status" value="1"/>
</dbReference>
<dbReference type="Gene3D" id="1.20.1260.10">
    <property type="match status" value="1"/>
</dbReference>